<evidence type="ECO:0000313" key="11">
    <source>
        <dbReference type="Proteomes" id="UP001062165"/>
    </source>
</evidence>
<protein>
    <submittedName>
        <fullName evidence="10">C-type cytochrome</fullName>
    </submittedName>
</protein>
<evidence type="ECO:0000256" key="5">
    <source>
        <dbReference type="ARBA" id="ARBA00022764"/>
    </source>
</evidence>
<keyword evidence="3 8" id="KW-0479">Metal-binding</keyword>
<dbReference type="Pfam" id="PF03150">
    <property type="entry name" value="CCP_MauG"/>
    <property type="match status" value="1"/>
</dbReference>
<organism evidence="10 11">
    <name type="scientific">Reichenbachiella carrageenanivorans</name>
    <dbReference type="NCBI Taxonomy" id="2979869"/>
    <lineage>
        <taxon>Bacteria</taxon>
        <taxon>Pseudomonadati</taxon>
        <taxon>Bacteroidota</taxon>
        <taxon>Cytophagia</taxon>
        <taxon>Cytophagales</taxon>
        <taxon>Reichenbachiellaceae</taxon>
        <taxon>Reichenbachiella</taxon>
    </lineage>
</organism>
<dbReference type="InterPro" id="IPR004852">
    <property type="entry name" value="Di-haem_cyt_c_peroxidsae"/>
</dbReference>
<evidence type="ECO:0000256" key="8">
    <source>
        <dbReference type="PROSITE-ProRule" id="PRU00433"/>
    </source>
</evidence>
<evidence type="ECO:0000313" key="10">
    <source>
        <dbReference type="EMBL" id="UXX77961.1"/>
    </source>
</evidence>
<dbReference type="EMBL" id="CP106735">
    <property type="protein sequence ID" value="UXX77961.1"/>
    <property type="molecule type" value="Genomic_DNA"/>
</dbReference>
<dbReference type="InterPro" id="IPR036909">
    <property type="entry name" value="Cyt_c-like_dom_sf"/>
</dbReference>
<dbReference type="PANTHER" id="PTHR30600:SF10">
    <property type="entry name" value="BLL6722 PROTEIN"/>
    <property type="match status" value="1"/>
</dbReference>
<gene>
    <name evidence="10" type="ORF">N7E81_11375</name>
</gene>
<proteinExistence type="predicted"/>
<keyword evidence="4" id="KW-0732">Signal</keyword>
<dbReference type="PROSITE" id="PS51007">
    <property type="entry name" value="CYTC"/>
    <property type="match status" value="1"/>
</dbReference>
<evidence type="ECO:0000256" key="3">
    <source>
        <dbReference type="ARBA" id="ARBA00022723"/>
    </source>
</evidence>
<evidence type="ECO:0000256" key="6">
    <source>
        <dbReference type="ARBA" id="ARBA00023002"/>
    </source>
</evidence>
<dbReference type="PIRSF" id="PIRSF000294">
    <property type="entry name" value="Cytochrome-c_peroxidase"/>
    <property type="match status" value="1"/>
</dbReference>
<keyword evidence="6" id="KW-0560">Oxidoreductase</keyword>
<evidence type="ECO:0000259" key="9">
    <source>
        <dbReference type="PROSITE" id="PS51007"/>
    </source>
</evidence>
<keyword evidence="5" id="KW-0574">Periplasm</keyword>
<evidence type="ECO:0000256" key="4">
    <source>
        <dbReference type="ARBA" id="ARBA00022729"/>
    </source>
</evidence>
<dbReference type="PANTHER" id="PTHR30600">
    <property type="entry name" value="CYTOCHROME C PEROXIDASE-RELATED"/>
    <property type="match status" value="1"/>
</dbReference>
<keyword evidence="11" id="KW-1185">Reference proteome</keyword>
<dbReference type="InterPro" id="IPR009056">
    <property type="entry name" value="Cyt_c-like_dom"/>
</dbReference>
<evidence type="ECO:0000256" key="7">
    <source>
        <dbReference type="ARBA" id="ARBA00023004"/>
    </source>
</evidence>
<evidence type="ECO:0000256" key="2">
    <source>
        <dbReference type="ARBA" id="ARBA00022617"/>
    </source>
</evidence>
<dbReference type="RefSeq" id="WP_263049708.1">
    <property type="nucleotide sequence ID" value="NZ_CP106735.1"/>
</dbReference>
<comment type="subcellular location">
    <subcellularLocation>
        <location evidence="1">Periplasm</location>
    </subcellularLocation>
</comment>
<evidence type="ECO:0000256" key="1">
    <source>
        <dbReference type="ARBA" id="ARBA00004418"/>
    </source>
</evidence>
<feature type="domain" description="Cytochrome c" evidence="9">
    <location>
        <begin position="173"/>
        <end position="298"/>
    </location>
</feature>
<reference evidence="10" key="1">
    <citation type="submission" date="2022-10" db="EMBL/GenBank/DDBJ databases">
        <title>Comparative genomics and taxonomic characterization of three novel marine species of genus Reichenbachiella exhibiting antioxidant and polysaccharide degradation activities.</title>
        <authorList>
            <person name="Muhammad N."/>
            <person name="Lee Y.-J."/>
            <person name="Ko J."/>
            <person name="Kim S.-G."/>
        </authorList>
    </citation>
    <scope>NUCLEOTIDE SEQUENCE</scope>
    <source>
        <strain evidence="10">Wsw4-B4</strain>
    </source>
</reference>
<dbReference type="InterPro" id="IPR051395">
    <property type="entry name" value="Cytochrome_c_Peroxidase/MauG"/>
</dbReference>
<dbReference type="Proteomes" id="UP001062165">
    <property type="component" value="Chromosome"/>
</dbReference>
<sequence>MSYPSYFPAPIATPQRNELTTTGVALGQRLFFDSSLSPDGKIACASCHQQAHAFTDGQAFSRGHSGKALKRNTPALINLAWSESFFWDGGVKNLESLAFAALMSPDEMGADLPTLTQRLNRDTIYRPAFKQAFGIDSISSAFVSRAIAQYLRTLISADSKYDLVQKGTASYDSLESQGQLVFKKNCAACHTPPLFTNHQFHHNGISQTYDSKDLYLSTGRFRITKDSSDLGKYKTPTLRHLSLTAPYMHDGRFSTIEKVIDHYQNLDRTNQNQDSLVRLIEFDDIEKKALLAFLKTLDDKPL</sequence>
<accession>A0ABY6CVM8</accession>
<name>A0ABY6CVM8_9BACT</name>
<keyword evidence="2 8" id="KW-0349">Heme</keyword>
<dbReference type="SUPFAM" id="SSF46626">
    <property type="entry name" value="Cytochrome c"/>
    <property type="match status" value="2"/>
</dbReference>
<keyword evidence="7 8" id="KW-0408">Iron</keyword>
<dbReference type="Gene3D" id="1.10.760.10">
    <property type="entry name" value="Cytochrome c-like domain"/>
    <property type="match status" value="2"/>
</dbReference>
<dbReference type="InterPro" id="IPR026259">
    <property type="entry name" value="MauG/Cytc_peroxidase"/>
</dbReference>